<organism evidence="5 6">
    <name type="scientific">Muribaculum gordoncarteri</name>
    <dbReference type="NCBI Taxonomy" id="2530390"/>
    <lineage>
        <taxon>Bacteria</taxon>
        <taxon>Pseudomonadati</taxon>
        <taxon>Bacteroidota</taxon>
        <taxon>Bacteroidia</taxon>
        <taxon>Bacteroidales</taxon>
        <taxon>Muribaculaceae</taxon>
        <taxon>Muribaculum</taxon>
    </lineage>
</organism>
<dbReference type="RefSeq" id="WP_135946176.1">
    <property type="nucleotide sequence ID" value="NZ_CP039393.1"/>
</dbReference>
<feature type="domain" description="Flavin reductase like" evidence="4">
    <location>
        <begin position="13"/>
        <end position="152"/>
    </location>
</feature>
<gene>
    <name evidence="5" type="ORF">E7746_04955</name>
</gene>
<sequence length="190" mass="20673">MKKSINNKAVIAPLPVLIVCTYDENGVPDAMNAAWGGQCGYTNIALNLSSTHKTTRNIRSRGAFTVSLGTVDTLKLSDYFGIVSGNKNPDKVADAGVTVVKSENVDAPIIEEYSLTMECRVISINEELGETRVVGEIINTIVDDSIVDEKGAVDYNKLQPISFDSETNSYRIIGEKVGKAFYDGKDYPKK</sequence>
<dbReference type="OrthoDB" id="9794638at2"/>
<dbReference type="PANTHER" id="PTHR43567">
    <property type="entry name" value="FLAVOREDOXIN-RELATED-RELATED"/>
    <property type="match status" value="1"/>
</dbReference>
<dbReference type="EMBL" id="CP039393">
    <property type="protein sequence ID" value="QCD35282.1"/>
    <property type="molecule type" value="Genomic_DNA"/>
</dbReference>
<dbReference type="GO" id="GO:0016646">
    <property type="term" value="F:oxidoreductase activity, acting on the CH-NH group of donors, NAD or NADP as acceptor"/>
    <property type="evidence" value="ECO:0007669"/>
    <property type="project" value="UniProtKB-ARBA"/>
</dbReference>
<evidence type="ECO:0000256" key="1">
    <source>
        <dbReference type="ARBA" id="ARBA00001917"/>
    </source>
</evidence>
<keyword evidence="2" id="KW-0285">Flavoprotein</keyword>
<dbReference type="Proteomes" id="UP000297031">
    <property type="component" value="Chromosome"/>
</dbReference>
<proteinExistence type="inferred from homology"/>
<comment type="similarity">
    <text evidence="3">Belongs to the flavoredoxin family.</text>
</comment>
<dbReference type="SUPFAM" id="SSF50475">
    <property type="entry name" value="FMN-binding split barrel"/>
    <property type="match status" value="1"/>
</dbReference>
<dbReference type="GO" id="GO:0010181">
    <property type="term" value="F:FMN binding"/>
    <property type="evidence" value="ECO:0007669"/>
    <property type="project" value="InterPro"/>
</dbReference>
<dbReference type="InterPro" id="IPR002563">
    <property type="entry name" value="Flavin_Rdtase-like_dom"/>
</dbReference>
<dbReference type="PANTHER" id="PTHR43567:SF1">
    <property type="entry name" value="FLAVOREDOXIN"/>
    <property type="match status" value="1"/>
</dbReference>
<accession>A0A4P7VFZ8</accession>
<evidence type="ECO:0000259" key="4">
    <source>
        <dbReference type="Pfam" id="PF01613"/>
    </source>
</evidence>
<name>A0A4P7VFZ8_9BACT</name>
<comment type="cofactor">
    <cofactor evidence="1">
        <name>FMN</name>
        <dbReference type="ChEBI" id="CHEBI:58210"/>
    </cofactor>
</comment>
<dbReference type="Pfam" id="PF01613">
    <property type="entry name" value="Flavin_Reduct"/>
    <property type="match status" value="1"/>
</dbReference>
<evidence type="ECO:0000313" key="6">
    <source>
        <dbReference type="Proteomes" id="UP000297031"/>
    </source>
</evidence>
<protein>
    <submittedName>
        <fullName evidence="5">Flavin reductase family protein</fullName>
    </submittedName>
</protein>
<dbReference type="InterPro" id="IPR052174">
    <property type="entry name" value="Flavoredoxin"/>
</dbReference>
<evidence type="ECO:0000256" key="3">
    <source>
        <dbReference type="ARBA" id="ARBA00038054"/>
    </source>
</evidence>
<evidence type="ECO:0000256" key="2">
    <source>
        <dbReference type="ARBA" id="ARBA00022630"/>
    </source>
</evidence>
<dbReference type="KEGG" id="mgod:E7746_04955"/>
<reference evidence="5 6" key="1">
    <citation type="submission" date="2019-02" db="EMBL/GenBank/DDBJ databases">
        <title>Isolation and identification of novel species under the genus Muribaculum.</title>
        <authorList>
            <person name="Miyake S."/>
            <person name="Ding Y."/>
            <person name="Low A."/>
            <person name="Soh M."/>
            <person name="Seedorf H."/>
        </authorList>
    </citation>
    <scope>NUCLEOTIDE SEQUENCE [LARGE SCALE GENOMIC DNA]</scope>
    <source>
        <strain evidence="5 6">TLL-A4</strain>
    </source>
</reference>
<dbReference type="Gene3D" id="2.30.110.10">
    <property type="entry name" value="Electron Transport, Fmn-binding Protein, Chain A"/>
    <property type="match status" value="1"/>
</dbReference>
<evidence type="ECO:0000313" key="5">
    <source>
        <dbReference type="EMBL" id="QCD35282.1"/>
    </source>
</evidence>
<dbReference type="AlphaFoldDB" id="A0A4P7VFZ8"/>
<keyword evidence="6" id="KW-1185">Reference proteome</keyword>
<dbReference type="InterPro" id="IPR012349">
    <property type="entry name" value="Split_barrel_FMN-bd"/>
</dbReference>